<dbReference type="AlphaFoldDB" id="K2PPP0"/>
<comment type="caution">
    <text evidence="1">The sequence shown here is derived from an EMBL/GenBank/DDBJ whole genome shotgun (WGS) entry which is preliminary data.</text>
</comment>
<evidence type="ECO:0000313" key="2">
    <source>
        <dbReference type="Proteomes" id="UP000007364"/>
    </source>
</evidence>
<evidence type="ECO:0000313" key="1">
    <source>
        <dbReference type="EMBL" id="EKF54515.1"/>
    </source>
</evidence>
<dbReference type="Proteomes" id="UP000007364">
    <property type="component" value="Unassembled WGS sequence"/>
</dbReference>
<evidence type="ECO:0008006" key="3">
    <source>
        <dbReference type="Google" id="ProtNLM"/>
    </source>
</evidence>
<keyword evidence="2" id="KW-1185">Reference proteome</keyword>
<dbReference type="OrthoDB" id="1448832at2"/>
<dbReference type="STRING" id="555500.I215_12293"/>
<reference evidence="1 2" key="1">
    <citation type="journal article" date="2012" name="J. Bacteriol.">
        <title>Genome Sequence of Galbibacter marinum Type Strain ck-I2-15.</title>
        <authorList>
            <person name="Lai Q."/>
            <person name="Li C."/>
            <person name="Shao Z."/>
        </authorList>
    </citation>
    <scope>NUCLEOTIDE SEQUENCE [LARGE SCALE GENOMIC DNA]</scope>
    <source>
        <strain evidence="2">ck-I2-15</strain>
    </source>
</reference>
<dbReference type="EMBL" id="AMSG01000020">
    <property type="protein sequence ID" value="EKF54515.1"/>
    <property type="molecule type" value="Genomic_DNA"/>
</dbReference>
<dbReference type="PROSITE" id="PS51257">
    <property type="entry name" value="PROKAR_LIPOPROTEIN"/>
    <property type="match status" value="1"/>
</dbReference>
<organism evidence="1 2">
    <name type="scientific">Galbibacter marinus</name>
    <dbReference type="NCBI Taxonomy" id="555500"/>
    <lineage>
        <taxon>Bacteria</taxon>
        <taxon>Pseudomonadati</taxon>
        <taxon>Bacteroidota</taxon>
        <taxon>Flavobacteriia</taxon>
        <taxon>Flavobacteriales</taxon>
        <taxon>Flavobacteriaceae</taxon>
        <taxon>Galbibacter</taxon>
    </lineage>
</organism>
<proteinExistence type="predicted"/>
<accession>K2PPP0</accession>
<protein>
    <recommendedName>
        <fullName evidence="3">Lipoprotein</fullName>
    </recommendedName>
</protein>
<gene>
    <name evidence="1" type="ORF">I215_12293</name>
</gene>
<dbReference type="RefSeq" id="WP_008992297.1">
    <property type="nucleotide sequence ID" value="NZ_AMSG01000020.1"/>
</dbReference>
<sequence>MRKLAQNHHFYIFLAVLLVLTSCVKEMDFDGVKDITLEPQIEIKLLKGEFTQDFMVQEFEKYLPSGVPLQGYIPASINFSLPEPHERPISLTSEERILEYLVDGTNDESGEPTPVLKFEFTNTIDSSFDFDIKLLDKDGDPIEEDGVEGDSEVQASSGGVIEKSNISYFYSAEKIKNATDVFISFTMSTVSDLHKGTDNSLTIDASGVFNFNYDISNGLP</sequence>
<name>K2PPP0_9FLAO</name>